<evidence type="ECO:0000256" key="3">
    <source>
        <dbReference type="ARBA" id="ARBA00022448"/>
    </source>
</evidence>
<keyword evidence="3 12" id="KW-0813">Transport</keyword>
<reference evidence="15" key="1">
    <citation type="submission" date="2025-08" db="UniProtKB">
        <authorList>
            <consortium name="RefSeq"/>
        </authorList>
    </citation>
    <scope>IDENTIFICATION</scope>
    <source>
        <strain evidence="15">Aabys</strain>
        <tissue evidence="15">Whole body</tissue>
    </source>
</reference>
<accession>A0ABM3VEB3</accession>
<keyword evidence="14" id="KW-1185">Reference proteome</keyword>
<keyword evidence="6 13" id="KW-1133">Transmembrane helix</keyword>
<evidence type="ECO:0000256" key="8">
    <source>
        <dbReference type="ARBA" id="ARBA00023065"/>
    </source>
</evidence>
<sequence length="575" mass="66832">MENSSKILKENEKRKTIEKLPIHVYLKTNSQRFLLETALNGLKYVSDSHRCVWERMYYLISFLICFISGLYMAIYFLNKWQHTPVIISLSSKPTAIASLPFPTVTICNMNQVLRSKVEHFPKDSPDYAFLQKICFKDHNYTQFQNFTPRSEKDTLPNFIVDNAQSCEDMIVYCKFGEVQETCTDLFREILLDEGLCCVFNQLHPYYLFKAKYRFIRDFTATNGRTTLPVKWTFENGYGQEYLPKRFYPRKTPGAGASKGLTVILNADVKNYYCSSTNGAGFKMMLHNPVDFPFIRESGLPITIGKQTVVRITTKINEPSATLRQVAPKDRQCYYSNEKTLRYFKFYTRQNCVSECDAELVYSICGCLPYYLPLIYPNATLCFLKDMDCVARCERLFMVSSVGECKSNCLAGCHEITHSPDMFSSSFSRHDYYLPDKFFHNRTLEEMNEDLAMVTFFYKFNNIRGYTKAPYTGLTEFMSQTGGIMSLMVGFSVICIAECFYFIFVKIFFDLNLPRQPEKLSAEDDGMSATINQDNALDKNHLRYLIKPRKPINNRTMVWNIDDMKKYESKAMQIKK</sequence>
<keyword evidence="7" id="KW-0915">Sodium</keyword>
<feature type="transmembrane region" description="Helical" evidence="13">
    <location>
        <begin position="56"/>
        <end position="77"/>
    </location>
</feature>
<evidence type="ECO:0000256" key="11">
    <source>
        <dbReference type="ARBA" id="ARBA00023303"/>
    </source>
</evidence>
<dbReference type="RefSeq" id="XP_058984135.1">
    <property type="nucleotide sequence ID" value="XM_059128152.1"/>
</dbReference>
<evidence type="ECO:0000256" key="12">
    <source>
        <dbReference type="RuleBase" id="RU000679"/>
    </source>
</evidence>
<dbReference type="Pfam" id="PF00858">
    <property type="entry name" value="ASC"/>
    <property type="match status" value="1"/>
</dbReference>
<evidence type="ECO:0000256" key="5">
    <source>
        <dbReference type="ARBA" id="ARBA00022692"/>
    </source>
</evidence>
<organism evidence="14 15">
    <name type="scientific">Musca domestica</name>
    <name type="common">House fly</name>
    <dbReference type="NCBI Taxonomy" id="7370"/>
    <lineage>
        <taxon>Eukaryota</taxon>
        <taxon>Metazoa</taxon>
        <taxon>Ecdysozoa</taxon>
        <taxon>Arthropoda</taxon>
        <taxon>Hexapoda</taxon>
        <taxon>Insecta</taxon>
        <taxon>Pterygota</taxon>
        <taxon>Neoptera</taxon>
        <taxon>Endopterygota</taxon>
        <taxon>Diptera</taxon>
        <taxon>Brachycera</taxon>
        <taxon>Muscomorpha</taxon>
        <taxon>Muscoidea</taxon>
        <taxon>Muscidae</taxon>
        <taxon>Musca</taxon>
    </lineage>
</organism>
<evidence type="ECO:0000256" key="13">
    <source>
        <dbReference type="SAM" id="Phobius"/>
    </source>
</evidence>
<dbReference type="InterPro" id="IPR001873">
    <property type="entry name" value="ENaC"/>
</dbReference>
<name>A0ABM3VEB3_MUSDO</name>
<keyword evidence="4 12" id="KW-0894">Sodium channel</keyword>
<dbReference type="Gene3D" id="2.60.470.10">
    <property type="entry name" value="Acid-sensing ion channels like domains"/>
    <property type="match status" value="1"/>
</dbReference>
<evidence type="ECO:0000313" key="14">
    <source>
        <dbReference type="Proteomes" id="UP001652621"/>
    </source>
</evidence>
<evidence type="ECO:0000256" key="1">
    <source>
        <dbReference type="ARBA" id="ARBA00004141"/>
    </source>
</evidence>
<comment type="similarity">
    <text evidence="2 12">Belongs to the amiloride-sensitive sodium channel (TC 1.A.6) family.</text>
</comment>
<keyword evidence="10 12" id="KW-0739">Sodium transport</keyword>
<keyword evidence="5 12" id="KW-0812">Transmembrane</keyword>
<evidence type="ECO:0000256" key="4">
    <source>
        <dbReference type="ARBA" id="ARBA00022461"/>
    </source>
</evidence>
<evidence type="ECO:0000256" key="2">
    <source>
        <dbReference type="ARBA" id="ARBA00007193"/>
    </source>
</evidence>
<evidence type="ECO:0000256" key="6">
    <source>
        <dbReference type="ARBA" id="ARBA00022989"/>
    </source>
</evidence>
<dbReference type="GeneID" id="101893246"/>
<proteinExistence type="inferred from homology"/>
<dbReference type="PANTHER" id="PTHR11690">
    <property type="entry name" value="AMILORIDE-SENSITIVE SODIUM CHANNEL-RELATED"/>
    <property type="match status" value="1"/>
</dbReference>
<dbReference type="PRINTS" id="PR01078">
    <property type="entry name" value="AMINACHANNEL"/>
</dbReference>
<evidence type="ECO:0000256" key="10">
    <source>
        <dbReference type="ARBA" id="ARBA00023201"/>
    </source>
</evidence>
<feature type="transmembrane region" description="Helical" evidence="13">
    <location>
        <begin position="483"/>
        <end position="508"/>
    </location>
</feature>
<dbReference type="Proteomes" id="UP001652621">
    <property type="component" value="Unplaced"/>
</dbReference>
<evidence type="ECO:0000313" key="15">
    <source>
        <dbReference type="RefSeq" id="XP_058984135.1"/>
    </source>
</evidence>
<dbReference type="PANTHER" id="PTHR11690:SF243">
    <property type="entry name" value="PICKPOCKET 12-RELATED"/>
    <property type="match status" value="1"/>
</dbReference>
<evidence type="ECO:0000256" key="9">
    <source>
        <dbReference type="ARBA" id="ARBA00023136"/>
    </source>
</evidence>
<keyword evidence="9 13" id="KW-0472">Membrane</keyword>
<keyword evidence="8 12" id="KW-0406">Ion transport</keyword>
<keyword evidence="11 12" id="KW-0407">Ion channel</keyword>
<evidence type="ECO:0000256" key="7">
    <source>
        <dbReference type="ARBA" id="ARBA00023053"/>
    </source>
</evidence>
<comment type="subcellular location">
    <subcellularLocation>
        <location evidence="1">Membrane</location>
        <topology evidence="1">Multi-pass membrane protein</topology>
    </subcellularLocation>
</comment>
<protein>
    <submittedName>
        <fullName evidence="15">Pickpocket protein 28-like</fullName>
    </submittedName>
</protein>
<dbReference type="Gene3D" id="1.10.287.770">
    <property type="entry name" value="YojJ-like"/>
    <property type="match status" value="1"/>
</dbReference>
<gene>
    <name evidence="15" type="primary">LOC101893246</name>
</gene>